<dbReference type="InterPro" id="IPR039555">
    <property type="entry name" value="TraF/TrbB"/>
</dbReference>
<sequence length="91" mass="10422">MIKRILPTVLLALTLCSCAKNDRAQDNTQNTVDDLELPSEISESWLKDNLNILLERAIDNPTEENVRKYFYAQKVMLDLAKKRAEAVNESQ</sequence>
<proteinExistence type="predicted"/>
<organism evidence="1">
    <name type="scientific">Vibrio parahaemolyticus</name>
    <dbReference type="NCBI Taxonomy" id="670"/>
    <lineage>
        <taxon>Bacteria</taxon>
        <taxon>Pseudomonadati</taxon>
        <taxon>Pseudomonadota</taxon>
        <taxon>Gammaproteobacteria</taxon>
        <taxon>Vibrionales</taxon>
        <taxon>Vibrionaceae</taxon>
        <taxon>Vibrio</taxon>
    </lineage>
</organism>
<reference evidence="1" key="1">
    <citation type="journal article" date="2016" name="Antimicrob. Agents Chemother.">
        <title>Genetic Characterization of a blaVEB-2-carrying plasmid in Vibrio parahaemolyticus.</title>
        <authorList>
            <person name="Li R."/>
            <person name="Ye L."/>
            <person name="Zheng Z."/>
            <person name="Chan E.W."/>
            <person name="Chen S."/>
        </authorList>
    </citation>
    <scope>NUCLEOTIDE SEQUENCE</scope>
    <source>
        <strain evidence="1">VPS92</strain>
        <plasmid evidence="1">pVPS92-VEB</plasmid>
    </source>
</reference>
<keyword evidence="1" id="KW-0614">Plasmid</keyword>
<dbReference type="Pfam" id="PF13728">
    <property type="entry name" value="TraF"/>
    <property type="match status" value="1"/>
</dbReference>
<protein>
    <submittedName>
        <fullName evidence="1">Uncharacterized protein</fullName>
    </submittedName>
</protein>
<dbReference type="RefSeq" id="WP_144231944.1">
    <property type="nucleotide sequence ID" value="NZ_JAESOU010000012.1"/>
</dbReference>
<accession>A0A1B1LR92</accession>
<name>A0A1B1LR92_VIBPH</name>
<dbReference type="EMBL" id="KU356480">
    <property type="protein sequence ID" value="ANS55549.1"/>
    <property type="molecule type" value="Genomic_DNA"/>
</dbReference>
<dbReference type="PROSITE" id="PS51257">
    <property type="entry name" value="PROKAR_LIPOPROTEIN"/>
    <property type="match status" value="1"/>
</dbReference>
<geneLocation type="plasmid" evidence="1">
    <name>pVPS92-VEB</name>
</geneLocation>
<evidence type="ECO:0000313" key="1">
    <source>
        <dbReference type="EMBL" id="ANS55549.1"/>
    </source>
</evidence>
<dbReference type="AlphaFoldDB" id="A0A1B1LR92"/>